<evidence type="ECO:0000313" key="2">
    <source>
        <dbReference type="EMBL" id="KAK3767708.1"/>
    </source>
</evidence>
<reference evidence="2" key="1">
    <citation type="journal article" date="2023" name="G3 (Bethesda)">
        <title>A reference genome for the long-term kleptoplast-retaining sea slug Elysia crispata morphotype clarki.</title>
        <authorList>
            <person name="Eastman K.E."/>
            <person name="Pendleton A.L."/>
            <person name="Shaikh M.A."/>
            <person name="Suttiyut T."/>
            <person name="Ogas R."/>
            <person name="Tomko P."/>
            <person name="Gavelis G."/>
            <person name="Widhalm J.R."/>
            <person name="Wisecaver J.H."/>
        </authorList>
    </citation>
    <scope>NUCLEOTIDE SEQUENCE</scope>
    <source>
        <strain evidence="2">ECLA1</strain>
    </source>
</reference>
<evidence type="ECO:0000313" key="3">
    <source>
        <dbReference type="Proteomes" id="UP001283361"/>
    </source>
</evidence>
<dbReference type="EMBL" id="JAWDGP010004118">
    <property type="protein sequence ID" value="KAK3767708.1"/>
    <property type="molecule type" value="Genomic_DNA"/>
</dbReference>
<accession>A0AAE0ZE14</accession>
<keyword evidence="3" id="KW-1185">Reference proteome</keyword>
<dbReference type="Proteomes" id="UP001283361">
    <property type="component" value="Unassembled WGS sequence"/>
</dbReference>
<gene>
    <name evidence="2" type="ORF">RRG08_022741</name>
</gene>
<organism evidence="2 3">
    <name type="scientific">Elysia crispata</name>
    <name type="common">lettuce slug</name>
    <dbReference type="NCBI Taxonomy" id="231223"/>
    <lineage>
        <taxon>Eukaryota</taxon>
        <taxon>Metazoa</taxon>
        <taxon>Spiralia</taxon>
        <taxon>Lophotrochozoa</taxon>
        <taxon>Mollusca</taxon>
        <taxon>Gastropoda</taxon>
        <taxon>Heterobranchia</taxon>
        <taxon>Euthyneura</taxon>
        <taxon>Panpulmonata</taxon>
        <taxon>Sacoglossa</taxon>
        <taxon>Placobranchoidea</taxon>
        <taxon>Plakobranchidae</taxon>
        <taxon>Elysia</taxon>
    </lineage>
</organism>
<sequence length="274" mass="31696">MEYPKTEAKHIAASIKAEQLKAKTKRMEENWETEGPEEEEVVKSSDLKPQNFPIKNPSDKIEGWGTDLDDCTKQLEKEGGLNIKVSSCRDMVKAGLYFGYLEGEQIWKSKQPPVIPRINPALEAEFQLKDALFTRKSSDLVTQKITKEKFPPLTPMLKPNKKRDLLDEFSDTTKQFLKKHPEPEAEIDFFGSDPRAWCKQRFPIWEMLLEGRKIKIQVQNYVNFKVFVNLYIKTKLVGLPVPEEEILLAMSALNNNIKTIRKRFTKLINKSKLP</sequence>
<dbReference type="AlphaFoldDB" id="A0AAE0ZE14"/>
<feature type="compositionally biased region" description="Acidic residues" evidence="1">
    <location>
        <begin position="30"/>
        <end position="40"/>
    </location>
</feature>
<evidence type="ECO:0000256" key="1">
    <source>
        <dbReference type="SAM" id="MobiDB-lite"/>
    </source>
</evidence>
<protein>
    <submittedName>
        <fullName evidence="2">Uncharacterized protein</fullName>
    </submittedName>
</protein>
<feature type="region of interest" description="Disordered" evidence="1">
    <location>
        <begin position="26"/>
        <end position="59"/>
    </location>
</feature>
<proteinExistence type="predicted"/>
<name>A0AAE0ZE14_9GAST</name>
<comment type="caution">
    <text evidence="2">The sequence shown here is derived from an EMBL/GenBank/DDBJ whole genome shotgun (WGS) entry which is preliminary data.</text>
</comment>